<reference evidence="9 10" key="1">
    <citation type="submission" date="2019-03" db="EMBL/GenBank/DDBJ databases">
        <title>Genomic Encyclopedia of Type Strains, Phase IV (KMG-IV): sequencing the most valuable type-strain genomes for metagenomic binning, comparative biology and taxonomic classification.</title>
        <authorList>
            <person name="Goeker M."/>
        </authorList>
    </citation>
    <scope>NUCLEOTIDE SEQUENCE [LARGE SCALE GENOMIC DNA]</scope>
    <source>
        <strain evidence="9 10">DSM 28697</strain>
    </source>
</reference>
<dbReference type="SMART" id="SM00421">
    <property type="entry name" value="HTH_LUXR"/>
    <property type="match status" value="1"/>
</dbReference>
<evidence type="ECO:0000313" key="9">
    <source>
        <dbReference type="EMBL" id="TDQ36105.1"/>
    </source>
</evidence>
<dbReference type="AlphaFoldDB" id="A0A4R6TW99"/>
<evidence type="ECO:0000259" key="8">
    <source>
        <dbReference type="PROSITE" id="PS50110"/>
    </source>
</evidence>
<dbReference type="Gene3D" id="3.40.50.2300">
    <property type="match status" value="1"/>
</dbReference>
<dbReference type="InterPro" id="IPR000792">
    <property type="entry name" value="Tscrpt_reg_LuxR_C"/>
</dbReference>
<evidence type="ECO:0000256" key="5">
    <source>
        <dbReference type="ARBA" id="ARBA00023163"/>
    </source>
</evidence>
<keyword evidence="5" id="KW-0804">Transcription</keyword>
<dbReference type="RefSeq" id="WP_341770357.1">
    <property type="nucleotide sequence ID" value="NZ_SNYJ01000020.1"/>
</dbReference>
<comment type="caution">
    <text evidence="9">The sequence shown here is derived from an EMBL/GenBank/DDBJ whole genome shotgun (WGS) entry which is preliminary data.</text>
</comment>
<name>A0A4R6TW99_9BACI</name>
<dbReference type="SMART" id="SM00448">
    <property type="entry name" value="REC"/>
    <property type="match status" value="1"/>
</dbReference>
<gene>
    <name evidence="9" type="ORF">EV213_12036</name>
</gene>
<sequence length="217" mass="24741">MRILIVDDHPAVGEGTKAMLQQEEEFDVDVMVDGRKVIEAIQTKQESYDLFLFDLYMPDMNGLELTKQIRRVLPDAVILIYTGFDISDHFNMVVEAGASGFLSKTASKSQLLRAIYCALDEETVIPLSLFRQLRKVNLGQLNAQDAEVEDLHINEKEQSILEQVHRGFTNREIALELHMSQRTVEHHLTKAFQKLSVRSRTEAMLKAKELGLLRTLS</sequence>
<feature type="modified residue" description="4-aspartylphosphate" evidence="6">
    <location>
        <position position="54"/>
    </location>
</feature>
<accession>A0A4R6TW99</accession>
<dbReference type="InterPro" id="IPR058245">
    <property type="entry name" value="NreC/VraR/RcsB-like_REC"/>
</dbReference>
<dbReference type="PANTHER" id="PTHR43214">
    <property type="entry name" value="TWO-COMPONENT RESPONSE REGULATOR"/>
    <property type="match status" value="1"/>
</dbReference>
<evidence type="ECO:0000256" key="2">
    <source>
        <dbReference type="ARBA" id="ARBA00023012"/>
    </source>
</evidence>
<dbReference type="CDD" id="cd17535">
    <property type="entry name" value="REC_NarL-like"/>
    <property type="match status" value="1"/>
</dbReference>
<keyword evidence="1 6" id="KW-0597">Phosphoprotein</keyword>
<dbReference type="GO" id="GO:0000160">
    <property type="term" value="P:phosphorelay signal transduction system"/>
    <property type="evidence" value="ECO:0007669"/>
    <property type="project" value="UniProtKB-KW"/>
</dbReference>
<keyword evidence="10" id="KW-1185">Reference proteome</keyword>
<evidence type="ECO:0000313" key="10">
    <source>
        <dbReference type="Proteomes" id="UP000295632"/>
    </source>
</evidence>
<feature type="domain" description="HTH luxR-type" evidence="7">
    <location>
        <begin position="146"/>
        <end position="211"/>
    </location>
</feature>
<dbReference type="Proteomes" id="UP000295632">
    <property type="component" value="Unassembled WGS sequence"/>
</dbReference>
<protein>
    <submittedName>
        <fullName evidence="9">LuxR family two component transcriptional regulator</fullName>
    </submittedName>
</protein>
<dbReference type="PRINTS" id="PR00038">
    <property type="entry name" value="HTHLUXR"/>
</dbReference>
<dbReference type="PROSITE" id="PS50043">
    <property type="entry name" value="HTH_LUXR_2"/>
    <property type="match status" value="1"/>
</dbReference>
<evidence type="ECO:0000256" key="4">
    <source>
        <dbReference type="ARBA" id="ARBA00023125"/>
    </source>
</evidence>
<dbReference type="EMBL" id="SNYJ01000020">
    <property type="protein sequence ID" value="TDQ36105.1"/>
    <property type="molecule type" value="Genomic_DNA"/>
</dbReference>
<dbReference type="GO" id="GO:0006355">
    <property type="term" value="P:regulation of DNA-templated transcription"/>
    <property type="evidence" value="ECO:0007669"/>
    <property type="project" value="InterPro"/>
</dbReference>
<dbReference type="SUPFAM" id="SSF52172">
    <property type="entry name" value="CheY-like"/>
    <property type="match status" value="1"/>
</dbReference>
<dbReference type="GO" id="GO:0003677">
    <property type="term" value="F:DNA binding"/>
    <property type="evidence" value="ECO:0007669"/>
    <property type="project" value="UniProtKB-KW"/>
</dbReference>
<proteinExistence type="predicted"/>
<evidence type="ECO:0000256" key="6">
    <source>
        <dbReference type="PROSITE-ProRule" id="PRU00169"/>
    </source>
</evidence>
<dbReference type="InterPro" id="IPR001789">
    <property type="entry name" value="Sig_transdc_resp-reg_receiver"/>
</dbReference>
<dbReference type="InterPro" id="IPR011006">
    <property type="entry name" value="CheY-like_superfamily"/>
</dbReference>
<evidence type="ECO:0000256" key="1">
    <source>
        <dbReference type="ARBA" id="ARBA00022553"/>
    </source>
</evidence>
<evidence type="ECO:0000259" key="7">
    <source>
        <dbReference type="PROSITE" id="PS50043"/>
    </source>
</evidence>
<dbReference type="Gene3D" id="1.10.10.10">
    <property type="entry name" value="Winged helix-like DNA-binding domain superfamily/Winged helix DNA-binding domain"/>
    <property type="match status" value="1"/>
</dbReference>
<evidence type="ECO:0000256" key="3">
    <source>
        <dbReference type="ARBA" id="ARBA00023015"/>
    </source>
</evidence>
<dbReference type="Pfam" id="PF00196">
    <property type="entry name" value="GerE"/>
    <property type="match status" value="1"/>
</dbReference>
<dbReference type="InterPro" id="IPR036388">
    <property type="entry name" value="WH-like_DNA-bd_sf"/>
</dbReference>
<feature type="domain" description="Response regulatory" evidence="8">
    <location>
        <begin position="2"/>
        <end position="119"/>
    </location>
</feature>
<keyword evidence="4" id="KW-0238">DNA-binding</keyword>
<dbReference type="Pfam" id="PF00072">
    <property type="entry name" value="Response_reg"/>
    <property type="match status" value="1"/>
</dbReference>
<dbReference type="InterPro" id="IPR039420">
    <property type="entry name" value="WalR-like"/>
</dbReference>
<dbReference type="CDD" id="cd06170">
    <property type="entry name" value="LuxR_C_like"/>
    <property type="match status" value="1"/>
</dbReference>
<dbReference type="PROSITE" id="PS50110">
    <property type="entry name" value="RESPONSE_REGULATORY"/>
    <property type="match status" value="1"/>
</dbReference>
<dbReference type="PANTHER" id="PTHR43214:SF1">
    <property type="entry name" value="TRANSCRIPTIONAL REGULATORY PROTEIN COMA"/>
    <property type="match status" value="1"/>
</dbReference>
<keyword evidence="2" id="KW-0902">Two-component regulatory system</keyword>
<keyword evidence="3" id="KW-0805">Transcription regulation</keyword>
<organism evidence="9 10">
    <name type="scientific">Aureibacillus halotolerans</name>
    <dbReference type="NCBI Taxonomy" id="1508390"/>
    <lineage>
        <taxon>Bacteria</taxon>
        <taxon>Bacillati</taxon>
        <taxon>Bacillota</taxon>
        <taxon>Bacilli</taxon>
        <taxon>Bacillales</taxon>
        <taxon>Bacillaceae</taxon>
        <taxon>Aureibacillus</taxon>
    </lineage>
</organism>